<feature type="site" description="Transition state stabilizer" evidence="9">
    <location>
        <position position="147"/>
    </location>
</feature>
<keyword evidence="10" id="KW-1003">Cell membrane</keyword>
<comment type="function">
    <text evidence="1 10">Involved in lipopolysaccharide (LPS) biosynthesis. Catalyzes the transfer of 3-deoxy-D-manno-octulosonate (Kdo) residue(s) from CMP-Kdo to lipid IV(A), the tetraacyldisaccharide-1,4'-bisphosphate precursor of lipid A.</text>
</comment>
<gene>
    <name evidence="12" type="ORF">FHS87_000688</name>
</gene>
<feature type="domain" description="3-deoxy-D-manno-octulosonic-acid transferase N-terminal" evidence="11">
    <location>
        <begin position="47"/>
        <end position="225"/>
    </location>
</feature>
<evidence type="ECO:0000256" key="9">
    <source>
        <dbReference type="PIRSR" id="PIRSR639901-2"/>
    </source>
</evidence>
<dbReference type="AlphaFoldDB" id="A0A840YFJ6"/>
<evidence type="ECO:0000313" key="12">
    <source>
        <dbReference type="EMBL" id="MBB5692673.1"/>
    </source>
</evidence>
<keyword evidence="13" id="KW-1185">Reference proteome</keyword>
<comment type="caution">
    <text evidence="12">The sequence shown here is derived from an EMBL/GenBank/DDBJ whole genome shotgun (WGS) entry which is preliminary data.</text>
</comment>
<feature type="active site" description="Proton acceptor" evidence="8">
    <location>
        <position position="73"/>
    </location>
</feature>
<dbReference type="EC" id="2.4.99.12" evidence="3 10"/>
<evidence type="ECO:0000313" key="13">
    <source>
        <dbReference type="Proteomes" id="UP000580654"/>
    </source>
</evidence>
<dbReference type="Gene3D" id="3.40.50.11720">
    <property type="entry name" value="3-Deoxy-D-manno-octulosonic-acid transferase, N-terminal domain"/>
    <property type="match status" value="1"/>
</dbReference>
<evidence type="ECO:0000256" key="8">
    <source>
        <dbReference type="PIRSR" id="PIRSR639901-1"/>
    </source>
</evidence>
<dbReference type="EMBL" id="JACIJD010000002">
    <property type="protein sequence ID" value="MBB5692673.1"/>
    <property type="molecule type" value="Genomic_DNA"/>
</dbReference>
<dbReference type="GO" id="GO:0005886">
    <property type="term" value="C:plasma membrane"/>
    <property type="evidence" value="ECO:0007669"/>
    <property type="project" value="UniProtKB-SubCell"/>
</dbReference>
<protein>
    <recommendedName>
        <fullName evidence="4 10">3-deoxy-D-manno-octulosonic acid transferase</fullName>
        <shortName evidence="10">Kdo transferase</shortName>
        <ecNumber evidence="3 10">2.4.99.12</ecNumber>
    </recommendedName>
    <alternativeName>
        <fullName evidence="6 10">Lipid IV(A) 3-deoxy-D-manno-octulosonic acid transferase</fullName>
    </alternativeName>
</protein>
<name>A0A840YFJ6_9PROT</name>
<dbReference type="Proteomes" id="UP000580654">
    <property type="component" value="Unassembled WGS sequence"/>
</dbReference>
<comment type="similarity">
    <text evidence="10">Belongs to the glycosyltransferase group 1 family.</text>
</comment>
<evidence type="ECO:0000256" key="6">
    <source>
        <dbReference type="ARBA" id="ARBA00031445"/>
    </source>
</evidence>
<organism evidence="12 13">
    <name type="scientific">Muricoccus pecuniae</name>
    <dbReference type="NCBI Taxonomy" id="693023"/>
    <lineage>
        <taxon>Bacteria</taxon>
        <taxon>Pseudomonadati</taxon>
        <taxon>Pseudomonadota</taxon>
        <taxon>Alphaproteobacteria</taxon>
        <taxon>Acetobacterales</taxon>
        <taxon>Roseomonadaceae</taxon>
        <taxon>Muricoccus</taxon>
    </lineage>
</organism>
<dbReference type="InterPro" id="IPR039901">
    <property type="entry name" value="Kdotransferase"/>
</dbReference>
<dbReference type="PANTHER" id="PTHR42755">
    <property type="entry name" value="3-DEOXY-MANNO-OCTULOSONATE CYTIDYLYLTRANSFERASE"/>
    <property type="match status" value="1"/>
</dbReference>
<accession>A0A840YFJ6</accession>
<dbReference type="RefSeq" id="WP_246417794.1">
    <property type="nucleotide sequence ID" value="NZ_JACIJD010000002.1"/>
</dbReference>
<dbReference type="Gene3D" id="3.40.50.2000">
    <property type="entry name" value="Glycogen Phosphorylase B"/>
    <property type="match status" value="1"/>
</dbReference>
<dbReference type="Pfam" id="PF04413">
    <property type="entry name" value="Glycos_transf_N"/>
    <property type="match status" value="1"/>
</dbReference>
<keyword evidence="10" id="KW-0472">Membrane</keyword>
<keyword evidence="12" id="KW-0328">Glycosyltransferase</keyword>
<evidence type="ECO:0000256" key="3">
    <source>
        <dbReference type="ARBA" id="ARBA00012621"/>
    </source>
</evidence>
<keyword evidence="5 10" id="KW-0808">Transferase</keyword>
<reference evidence="12 13" key="1">
    <citation type="submission" date="2020-08" db="EMBL/GenBank/DDBJ databases">
        <title>Genomic Encyclopedia of Type Strains, Phase IV (KMG-IV): sequencing the most valuable type-strain genomes for metagenomic binning, comparative biology and taxonomic classification.</title>
        <authorList>
            <person name="Goeker M."/>
        </authorList>
    </citation>
    <scope>NUCLEOTIDE SEQUENCE [LARGE SCALE GENOMIC DNA]</scope>
    <source>
        <strain evidence="12 13">DSM 25622</strain>
    </source>
</reference>
<evidence type="ECO:0000256" key="5">
    <source>
        <dbReference type="ARBA" id="ARBA00022679"/>
    </source>
</evidence>
<comment type="subcellular location">
    <subcellularLocation>
        <location evidence="10">Cell membrane</location>
    </subcellularLocation>
</comment>
<dbReference type="UniPathway" id="UPA00958"/>
<dbReference type="PANTHER" id="PTHR42755:SF1">
    <property type="entry name" value="3-DEOXY-D-MANNO-OCTULOSONIC ACID TRANSFERASE, MITOCHONDRIAL-RELATED"/>
    <property type="match status" value="1"/>
</dbReference>
<evidence type="ECO:0000256" key="1">
    <source>
        <dbReference type="ARBA" id="ARBA00003394"/>
    </source>
</evidence>
<proteinExistence type="inferred from homology"/>
<comment type="catalytic activity">
    <reaction evidence="7 10">
        <text>lipid IVA (E. coli) + CMP-3-deoxy-beta-D-manno-octulosonate = alpha-Kdo-(2-&gt;6)-lipid IVA (E. coli) + CMP + H(+)</text>
        <dbReference type="Rhea" id="RHEA:28066"/>
        <dbReference type="ChEBI" id="CHEBI:15378"/>
        <dbReference type="ChEBI" id="CHEBI:58603"/>
        <dbReference type="ChEBI" id="CHEBI:60364"/>
        <dbReference type="ChEBI" id="CHEBI:60377"/>
        <dbReference type="ChEBI" id="CHEBI:85987"/>
        <dbReference type="EC" id="2.4.99.12"/>
    </reaction>
</comment>
<evidence type="ECO:0000256" key="7">
    <source>
        <dbReference type="ARBA" id="ARBA00049183"/>
    </source>
</evidence>
<dbReference type="InterPro" id="IPR038107">
    <property type="entry name" value="Glycos_transf_N_sf"/>
</dbReference>
<evidence type="ECO:0000256" key="2">
    <source>
        <dbReference type="ARBA" id="ARBA00004713"/>
    </source>
</evidence>
<dbReference type="GO" id="GO:0009244">
    <property type="term" value="P:lipopolysaccharide core region biosynthetic process"/>
    <property type="evidence" value="ECO:0007669"/>
    <property type="project" value="UniProtKB-UniRule"/>
</dbReference>
<feature type="site" description="Transition state stabilizer" evidence="9">
    <location>
        <position position="223"/>
    </location>
</feature>
<evidence type="ECO:0000259" key="11">
    <source>
        <dbReference type="Pfam" id="PF04413"/>
    </source>
</evidence>
<dbReference type="InterPro" id="IPR007507">
    <property type="entry name" value="Glycos_transf_N"/>
</dbReference>
<evidence type="ECO:0000256" key="10">
    <source>
        <dbReference type="RuleBase" id="RU365103"/>
    </source>
</evidence>
<dbReference type="SUPFAM" id="SSF53756">
    <property type="entry name" value="UDP-Glycosyltransferase/glycogen phosphorylase"/>
    <property type="match status" value="1"/>
</dbReference>
<comment type="pathway">
    <text evidence="2 10">Bacterial outer membrane biogenesis; LPS core biosynthesis.</text>
</comment>
<evidence type="ECO:0000256" key="4">
    <source>
        <dbReference type="ARBA" id="ARBA00019077"/>
    </source>
</evidence>
<keyword evidence="10" id="KW-0448">Lipopolysaccharide biosynthesis</keyword>
<dbReference type="GO" id="GO:0043842">
    <property type="term" value="F:Kdo transferase activity"/>
    <property type="evidence" value="ECO:0007669"/>
    <property type="project" value="UniProtKB-EC"/>
</dbReference>
<dbReference type="GO" id="GO:0009245">
    <property type="term" value="P:lipid A biosynthetic process"/>
    <property type="evidence" value="ECO:0007669"/>
    <property type="project" value="TreeGrafter"/>
</dbReference>
<sequence>MSDATLPGGWRGTLPLLAWRAATGLAAPLLPLWLARRARRGKEDPARLGERRGEGADRPPGPLLWLHGASVGESQSALPLIEALAASRPALRFLVTTGTVTAARLLAERLPPSLAPRVQHRFAPLDVPAHVERFLDGWRPDAAVFIESEIWPNLILAAAGRGVPMALVNARLSAGSARGWGRVPSVARRLFGAFRLVIAQTEDDAARLRALGAEGAEAWGNLKFAARPLPAPEAALAALRGAIGPRPVLLAASTHPGEEAQVAEAHALLAERLPELLTILAPRHPERGPALARELDALPLALRSRGELPGADTALYVADTLGELGLLYRLAGAALIGGSLVPHGGQNPLEAARLGCPVLLGPHTANFTAIVDRMIEAGAALRVAGPAALAEAAAGVLTHPERARAMTSAAARIAADAGALPERMAAAIETLLPAPSGTGRDQEKEA</sequence>